<dbReference type="AlphaFoldDB" id="A0ABD4HMV3"/>
<proteinExistence type="predicted"/>
<dbReference type="RefSeq" id="WP_176333306.1">
    <property type="nucleotide sequence ID" value="NZ_CAJSZC010000008.1"/>
</dbReference>
<sequence>MPETYIDAYSLEKHEVMEPETAYQLSLKNELKEHNAFQCSETCSFKLALVNFGKTEFIKEPHFRSAKFDQKHSPSCSLMQKEAKARIGEKESSYFFTRNSSKITVELDLINGLLVEIADSKKTNFNASKSGKTTYSKSESIQGSHKAHKQLKKRIKSLRALIDLYEKSRQGELYDIEDKYGKPLDLKQHFQDLRRNPIISEGVIKIYVADAWVSLRGQENNRYYHLKLTNDCKIDKIVTKPTLNLNKKGAIHRGVISKEKFLQIQAFSGKKYKLYFFGSFTLKESNNHFYINLDLSTDEALDFLVFYPY</sequence>
<evidence type="ECO:0000313" key="1">
    <source>
        <dbReference type="EMBL" id="MBA0972798.1"/>
    </source>
</evidence>
<accession>A0ABD4HMV3</accession>
<dbReference type="EMBL" id="JABXJK010000048">
    <property type="protein sequence ID" value="MBA0972798.1"/>
    <property type="molecule type" value="Genomic_DNA"/>
</dbReference>
<reference evidence="1 2" key="1">
    <citation type="submission" date="2020-06" db="EMBL/GenBank/DDBJ databases">
        <title>Crossreactivity between MHC class I-restricted antigens from cancer cells and an enterococcal bacteriophage.</title>
        <authorList>
            <person name="Fluckiger A."/>
            <person name="Daillere R."/>
            <person name="Sassi M."/>
            <person name="Cattoir V."/>
            <person name="Kroemer G."/>
            <person name="Zitvogel L."/>
        </authorList>
    </citation>
    <scope>NUCLEOTIDE SEQUENCE [LARGE SCALE GENOMIC DNA]</scope>
    <source>
        <strain evidence="1 2">EG4</strain>
    </source>
</reference>
<protein>
    <submittedName>
        <fullName evidence="1">Uncharacterized protein</fullName>
    </submittedName>
</protein>
<evidence type="ECO:0000313" key="2">
    <source>
        <dbReference type="Proteomes" id="UP000571857"/>
    </source>
</evidence>
<name>A0ABD4HMV3_ENTGA</name>
<organism evidence="1 2">
    <name type="scientific">Enterococcus gallinarum</name>
    <dbReference type="NCBI Taxonomy" id="1353"/>
    <lineage>
        <taxon>Bacteria</taxon>
        <taxon>Bacillati</taxon>
        <taxon>Bacillota</taxon>
        <taxon>Bacilli</taxon>
        <taxon>Lactobacillales</taxon>
        <taxon>Enterococcaceae</taxon>
        <taxon>Enterococcus</taxon>
    </lineage>
</organism>
<dbReference type="Proteomes" id="UP000571857">
    <property type="component" value="Unassembled WGS sequence"/>
</dbReference>
<comment type="caution">
    <text evidence="1">The sequence shown here is derived from an EMBL/GenBank/DDBJ whole genome shotgun (WGS) entry which is preliminary data.</text>
</comment>
<gene>
    <name evidence="1" type="ORF">HWH42_09425</name>
</gene>